<reference evidence="4 5" key="1">
    <citation type="submission" date="2020-07" db="EMBL/GenBank/DDBJ databases">
        <title>Endozoicomonas sp. nov., isolated from sediment.</title>
        <authorList>
            <person name="Gu T."/>
        </authorList>
    </citation>
    <scope>NUCLEOTIDE SEQUENCE [LARGE SCALE GENOMIC DNA]</scope>
    <source>
        <strain evidence="4 5">SM1973</strain>
    </source>
</reference>
<keyword evidence="2" id="KW-0233">DNA recombination</keyword>
<evidence type="ECO:0000259" key="3">
    <source>
        <dbReference type="PROSITE" id="PS51898"/>
    </source>
</evidence>
<dbReference type="Proteomes" id="UP000569732">
    <property type="component" value="Unassembled WGS sequence"/>
</dbReference>
<dbReference type="GO" id="GO:0003677">
    <property type="term" value="F:DNA binding"/>
    <property type="evidence" value="ECO:0007669"/>
    <property type="project" value="UniProtKB-KW"/>
</dbReference>
<dbReference type="AlphaFoldDB" id="A0A853IH13"/>
<dbReference type="Gene3D" id="1.10.150.130">
    <property type="match status" value="1"/>
</dbReference>
<evidence type="ECO:0000313" key="4">
    <source>
        <dbReference type="EMBL" id="NYZ69808.1"/>
    </source>
</evidence>
<dbReference type="Pfam" id="PF00589">
    <property type="entry name" value="Phage_integrase"/>
    <property type="match status" value="1"/>
</dbReference>
<dbReference type="InterPro" id="IPR002104">
    <property type="entry name" value="Integrase_catalytic"/>
</dbReference>
<dbReference type="EMBL" id="JACCKB010000153">
    <property type="protein sequence ID" value="NYZ69808.1"/>
    <property type="molecule type" value="Genomic_DNA"/>
</dbReference>
<feature type="domain" description="Tyr recombinase" evidence="3">
    <location>
        <begin position="101"/>
        <end position="271"/>
    </location>
</feature>
<dbReference type="InterPro" id="IPR011010">
    <property type="entry name" value="DNA_brk_join_enz"/>
</dbReference>
<protein>
    <submittedName>
        <fullName evidence="4">Tyrosine-type recombinase/integrase</fullName>
    </submittedName>
</protein>
<evidence type="ECO:0000256" key="1">
    <source>
        <dbReference type="ARBA" id="ARBA00023125"/>
    </source>
</evidence>
<organism evidence="4 5">
    <name type="scientific">Spartinivicinus marinus</name>
    <dbReference type="NCBI Taxonomy" id="2994442"/>
    <lineage>
        <taxon>Bacteria</taxon>
        <taxon>Pseudomonadati</taxon>
        <taxon>Pseudomonadota</taxon>
        <taxon>Gammaproteobacteria</taxon>
        <taxon>Oceanospirillales</taxon>
        <taxon>Zooshikellaceae</taxon>
        <taxon>Spartinivicinus</taxon>
    </lineage>
</organism>
<comment type="caution">
    <text evidence="4">The sequence shown here is derived from an EMBL/GenBank/DDBJ whole genome shotgun (WGS) entry which is preliminary data.</text>
</comment>
<sequence>MAKALTLYYTEHGKKVASHKAAKTHCEKILSYWKDSVLSDMSIREQRKFKDFLEEQGCSIGYIKRIFNTLRAAVNFCYKNEYIEHPVNMLTISVPIHSNVEMGRPLSIAEVAQLFDVMDVDYLIRYCMLLMGTLARPAAVLELHSSQIDHDYRLIQLNPKGRQQTTKYRPTVKMPEFIHEATRHMKQCNVVTGKKEQFKSLKSSFTTAVKHSGLEGKVTGYSFRHTMSRWLRSQSVPPWEVAAQLGHRMEQYSTTEVYAPYDPNYLTACVTAIDRYFEKLRDTSVTLDNFMKLYKGIST</sequence>
<keyword evidence="5" id="KW-1185">Reference proteome</keyword>
<evidence type="ECO:0000313" key="5">
    <source>
        <dbReference type="Proteomes" id="UP000569732"/>
    </source>
</evidence>
<name>A0A853IH13_9GAMM</name>
<dbReference type="InterPro" id="IPR013762">
    <property type="entry name" value="Integrase-like_cat_sf"/>
</dbReference>
<dbReference type="GO" id="GO:0006310">
    <property type="term" value="P:DNA recombination"/>
    <property type="evidence" value="ECO:0007669"/>
    <property type="project" value="UniProtKB-KW"/>
</dbReference>
<evidence type="ECO:0000256" key="2">
    <source>
        <dbReference type="ARBA" id="ARBA00023172"/>
    </source>
</evidence>
<proteinExistence type="predicted"/>
<dbReference type="InterPro" id="IPR010998">
    <property type="entry name" value="Integrase_recombinase_N"/>
</dbReference>
<keyword evidence="1" id="KW-0238">DNA-binding</keyword>
<dbReference type="SUPFAM" id="SSF56349">
    <property type="entry name" value="DNA breaking-rejoining enzymes"/>
    <property type="match status" value="1"/>
</dbReference>
<dbReference type="PROSITE" id="PS51898">
    <property type="entry name" value="TYR_RECOMBINASE"/>
    <property type="match status" value="1"/>
</dbReference>
<dbReference type="RefSeq" id="WP_180571780.1">
    <property type="nucleotide sequence ID" value="NZ_JACCKB010000153.1"/>
</dbReference>
<gene>
    <name evidence="4" type="ORF">H0A36_27740</name>
</gene>
<accession>A0A853IH13</accession>
<dbReference type="GO" id="GO:0015074">
    <property type="term" value="P:DNA integration"/>
    <property type="evidence" value="ECO:0007669"/>
    <property type="project" value="InterPro"/>
</dbReference>
<dbReference type="Gene3D" id="1.10.443.10">
    <property type="entry name" value="Intergrase catalytic core"/>
    <property type="match status" value="1"/>
</dbReference>